<sequence>MPTINISARYLTLKRSKPGLQRGFPHHVTTSPLARPSDRSNKHTGFQTRVLAMAAADHMGQWHWVEKKRSLTDRARNKRSTAIT</sequence>
<name>A0A7R9H028_TIMPO</name>
<proteinExistence type="predicted"/>
<gene>
    <name evidence="2" type="ORF">TPSB3V08_LOCUS2890</name>
</gene>
<reference evidence="2" key="1">
    <citation type="submission" date="2020-11" db="EMBL/GenBank/DDBJ databases">
        <authorList>
            <person name="Tran Van P."/>
        </authorList>
    </citation>
    <scope>NUCLEOTIDE SEQUENCE</scope>
</reference>
<evidence type="ECO:0000256" key="1">
    <source>
        <dbReference type="SAM" id="MobiDB-lite"/>
    </source>
</evidence>
<evidence type="ECO:0000313" key="2">
    <source>
        <dbReference type="EMBL" id="CAD7401011.1"/>
    </source>
</evidence>
<organism evidence="2">
    <name type="scientific">Timema poppense</name>
    <name type="common">Walking stick</name>
    <dbReference type="NCBI Taxonomy" id="170557"/>
    <lineage>
        <taxon>Eukaryota</taxon>
        <taxon>Metazoa</taxon>
        <taxon>Ecdysozoa</taxon>
        <taxon>Arthropoda</taxon>
        <taxon>Hexapoda</taxon>
        <taxon>Insecta</taxon>
        <taxon>Pterygota</taxon>
        <taxon>Neoptera</taxon>
        <taxon>Polyneoptera</taxon>
        <taxon>Phasmatodea</taxon>
        <taxon>Timematodea</taxon>
        <taxon>Timematoidea</taxon>
        <taxon>Timematidae</taxon>
        <taxon>Timema</taxon>
    </lineage>
</organism>
<dbReference type="EMBL" id="OD001209">
    <property type="protein sequence ID" value="CAD7401011.1"/>
    <property type="molecule type" value="Genomic_DNA"/>
</dbReference>
<accession>A0A7R9H028</accession>
<dbReference type="AlphaFoldDB" id="A0A7R9H028"/>
<feature type="region of interest" description="Disordered" evidence="1">
    <location>
        <begin position="17"/>
        <end position="42"/>
    </location>
</feature>
<protein>
    <submittedName>
        <fullName evidence="2">Uncharacterized protein</fullName>
    </submittedName>
</protein>